<dbReference type="Proteomes" id="UP000007844">
    <property type="component" value="Chromosome"/>
</dbReference>
<evidence type="ECO:0000256" key="1">
    <source>
        <dbReference type="SAM" id="MobiDB-lite"/>
    </source>
</evidence>
<organism evidence="3 4">
    <name type="scientific">Desulfocurvibacter africanus subsp. africanus str. Walvis Bay</name>
    <dbReference type="NCBI Taxonomy" id="690850"/>
    <lineage>
        <taxon>Bacteria</taxon>
        <taxon>Pseudomonadati</taxon>
        <taxon>Thermodesulfobacteriota</taxon>
        <taxon>Desulfovibrionia</taxon>
        <taxon>Desulfovibrionales</taxon>
        <taxon>Desulfovibrionaceae</taxon>
        <taxon>Desulfocurvibacter</taxon>
    </lineage>
</organism>
<dbReference type="eggNOG" id="COG1278">
    <property type="taxonomic scope" value="Bacteria"/>
</dbReference>
<gene>
    <name evidence="3" type="ORF">Desaf_2262</name>
</gene>
<sequence length="99" mass="10918">MNPLSMPDHPSQTNIAGKAPKRRGVVVWFHERRGYGFIRDETGEDVFVSWPDILRPGFKTLAQGEQVTFTLKPGEGGRKAAEVVPLQPSAEPPPHTVNS</sequence>
<evidence type="ECO:0000313" key="4">
    <source>
        <dbReference type="Proteomes" id="UP000007844"/>
    </source>
</evidence>
<dbReference type="PANTHER" id="PTHR11544">
    <property type="entry name" value="COLD SHOCK DOMAIN CONTAINING PROTEINS"/>
    <property type="match status" value="1"/>
</dbReference>
<evidence type="ECO:0000313" key="3">
    <source>
        <dbReference type="EMBL" id="EGJ50588.1"/>
    </source>
</evidence>
<evidence type="ECO:0000259" key="2">
    <source>
        <dbReference type="PROSITE" id="PS51857"/>
    </source>
</evidence>
<protein>
    <submittedName>
        <fullName evidence="3">Cold-shock DNA-binding domain protein</fullName>
    </submittedName>
</protein>
<dbReference type="EMBL" id="CP003221">
    <property type="protein sequence ID" value="EGJ50588.1"/>
    <property type="molecule type" value="Genomic_DNA"/>
</dbReference>
<dbReference type="InterPro" id="IPR011129">
    <property type="entry name" value="CSD"/>
</dbReference>
<dbReference type="Pfam" id="PF00313">
    <property type="entry name" value="CSD"/>
    <property type="match status" value="1"/>
</dbReference>
<feature type="region of interest" description="Disordered" evidence="1">
    <location>
        <begin position="71"/>
        <end position="99"/>
    </location>
</feature>
<dbReference type="GO" id="GO:0005829">
    <property type="term" value="C:cytosol"/>
    <property type="evidence" value="ECO:0007669"/>
    <property type="project" value="UniProtKB-ARBA"/>
</dbReference>
<accession>F3YX90</accession>
<name>F3YX90_DESAF</name>
<dbReference type="STRING" id="690850.Desaf_2262"/>
<dbReference type="InterPro" id="IPR050181">
    <property type="entry name" value="Cold_shock_domain"/>
</dbReference>
<dbReference type="HOGENOM" id="CLU_117621_2_2_7"/>
<dbReference type="Gene3D" id="2.40.50.140">
    <property type="entry name" value="Nucleic acid-binding proteins"/>
    <property type="match status" value="1"/>
</dbReference>
<dbReference type="InterPro" id="IPR002059">
    <property type="entry name" value="CSP_DNA-bd"/>
</dbReference>
<dbReference type="SUPFAM" id="SSF50249">
    <property type="entry name" value="Nucleic acid-binding proteins"/>
    <property type="match status" value="1"/>
</dbReference>
<dbReference type="PRINTS" id="PR00050">
    <property type="entry name" value="COLDSHOCK"/>
</dbReference>
<dbReference type="RefSeq" id="WP_014260302.1">
    <property type="nucleotide sequence ID" value="NC_016629.1"/>
</dbReference>
<dbReference type="SMART" id="SM00357">
    <property type="entry name" value="CSP"/>
    <property type="match status" value="1"/>
</dbReference>
<dbReference type="AlphaFoldDB" id="F3YX90"/>
<dbReference type="PROSITE" id="PS51857">
    <property type="entry name" value="CSD_2"/>
    <property type="match status" value="1"/>
</dbReference>
<dbReference type="KEGG" id="daf:Desaf_2262"/>
<keyword evidence="3" id="KW-0238">DNA-binding</keyword>
<proteinExistence type="predicted"/>
<feature type="region of interest" description="Disordered" evidence="1">
    <location>
        <begin position="1"/>
        <end position="20"/>
    </location>
</feature>
<dbReference type="GO" id="GO:0003677">
    <property type="term" value="F:DNA binding"/>
    <property type="evidence" value="ECO:0007669"/>
    <property type="project" value="UniProtKB-KW"/>
</dbReference>
<dbReference type="InterPro" id="IPR012340">
    <property type="entry name" value="NA-bd_OB-fold"/>
</dbReference>
<feature type="domain" description="CSD" evidence="2">
    <location>
        <begin position="21"/>
        <end position="85"/>
    </location>
</feature>
<keyword evidence="4" id="KW-1185">Reference proteome</keyword>
<feature type="compositionally biased region" description="Pro residues" evidence="1">
    <location>
        <begin position="90"/>
        <end position="99"/>
    </location>
</feature>
<reference evidence="3 4" key="1">
    <citation type="journal article" date="2011" name="J. Bacteriol.">
        <title>Genome sequence of the mercury-methylating and pleomorphic Desulfovibrio africanus Strain Walvis Bay.</title>
        <authorList>
            <person name="Brown S.D."/>
            <person name="Wall J.D."/>
            <person name="Kucken A.M."/>
            <person name="Gilmour C.C."/>
            <person name="Podar M."/>
            <person name="Brandt C.C."/>
            <person name="Teshima H."/>
            <person name="Detter J.C."/>
            <person name="Han C.S."/>
            <person name="Land M.L."/>
            <person name="Lucas S."/>
            <person name="Han J."/>
            <person name="Pennacchio L."/>
            <person name="Nolan M."/>
            <person name="Pitluck S."/>
            <person name="Woyke T."/>
            <person name="Goodwin L."/>
            <person name="Palumbo A.V."/>
            <person name="Elias D.A."/>
        </authorList>
    </citation>
    <scope>NUCLEOTIDE SEQUENCE [LARGE SCALE GENOMIC DNA]</scope>
    <source>
        <strain evidence="3 4">Walvis Bay</strain>
    </source>
</reference>